<keyword evidence="12" id="KW-0511">Multifunctional enzyme</keyword>
<dbReference type="Gene3D" id="3.40.710.10">
    <property type="entry name" value="DD-peptidase/beta-lactamase superfamily"/>
    <property type="match status" value="1"/>
</dbReference>
<dbReference type="Gene3D" id="2.60.40.10">
    <property type="entry name" value="Immunoglobulins"/>
    <property type="match status" value="1"/>
</dbReference>
<gene>
    <name evidence="20" type="primary">ponA_2</name>
    <name evidence="20" type="ORF">BkAM31D_18915</name>
</gene>
<dbReference type="GO" id="GO:0008658">
    <property type="term" value="F:penicillin binding"/>
    <property type="evidence" value="ECO:0007669"/>
    <property type="project" value="InterPro"/>
</dbReference>
<keyword evidence="1" id="KW-1003">Cell membrane</keyword>
<dbReference type="EMBL" id="CP020814">
    <property type="protein sequence ID" value="ARK31738.1"/>
    <property type="molecule type" value="Genomic_DNA"/>
</dbReference>
<evidence type="ECO:0000256" key="1">
    <source>
        <dbReference type="ARBA" id="ARBA00022475"/>
    </source>
</evidence>
<sequence>MNMKESSIIKKVKMLSRKIHELKIFRRIGITYQVFWNLFLIGLVVGSMSLFFLGGTAAGYFASLVKDEPLRTAEEMRDRIYDYAETSQVFFDNDVLLGELPTDVERHQVSLDDVSDHLKNAIIATEDEYFYEHDGIVPKAIMRATFQEFANSSLQTGGSTLTQQLIKNQILTSEVSFDRKATEILLAMRLEHFLEKDEILEAYLNIVPFGRNSSGRQIAGAQAASRGIFGVNASELSIPQAAYIAGLPQSPFGYTPFLQNGAIKENLDPGINRMRTVLSRMYDGGYITEEEYEDALAYDVSEHFADPVTAPIEKYPYLTNEVLRRAVNVLADQTIKENYENFNELDREEQTRLRNRARDEAEANLRNNGYRIHTTIDKDVYLAMQDAVQNDHLFGPVKQHTNANGEIVQQQEEVGAILIENHTGAIKGFVAGRDEVLGNEFNRATQAKRQNGSTMKPLLAYAPAMEIGAIQPGIVVPDTPATYRGTSTPIRNFDRNHLGLLSARESLARSRNVPAVRAYNMVPHEQARQTLLDYGFEIPADAPYESSPLGAIDVTVEQNTNAYATFANGGKFVESYMIEKIETASGELVYEHEPVEREIFSPQTAYLTIDIMRDVLRGVGTASSLPGRLSFSSDWAGKTGTSSDVKDSWFVATNPNVSLGVWIGYDHQEHRIEQTVGGLRYGARTQQIWANIANAAYHQNAELMGTGKRFERPDGIVSRSICSLTGLLASKMCQDAGLVKTDLFNAKFVPTKTDDSLESGRYVTINGTNYKALADTPSEFTETGFTISANIANLTDISSYLPDNMKNIIPDKDAPNNGKTPGKLGNISLSGDTLSWSKHSDSDIVGYRIYRASNGSTDFKLHNHVRGNDTTSFTVNGKSYSYYVTAVDSAGRESSASSVAEGTNYKSEPEDDSKEETEEEPEDDSEEDSEEEIEEEPEDDSEEEESNSNSDE</sequence>
<dbReference type="STRING" id="199441.BkAM31D_18915"/>
<comment type="catalytic activity">
    <reaction evidence="14">
        <text>Preferential cleavage: (Ac)2-L-Lys-D-Ala-|-D-Ala. Also transpeptidation of peptidyl-alanyl moieties that are N-acyl substituents of D-alanine.</text>
        <dbReference type="EC" id="3.4.16.4"/>
    </reaction>
</comment>
<dbReference type="InterPro" id="IPR001460">
    <property type="entry name" value="PCN-bd_Tpept"/>
</dbReference>
<evidence type="ECO:0000256" key="2">
    <source>
        <dbReference type="ARBA" id="ARBA00022645"/>
    </source>
</evidence>
<dbReference type="Proteomes" id="UP000193006">
    <property type="component" value="Chromosome"/>
</dbReference>
<keyword evidence="13" id="KW-0961">Cell wall biogenesis/degradation</keyword>
<evidence type="ECO:0000256" key="9">
    <source>
        <dbReference type="ARBA" id="ARBA00022984"/>
    </source>
</evidence>
<accession>A0A1X9ME73</accession>
<keyword evidence="2" id="KW-0121">Carboxypeptidase</keyword>
<evidence type="ECO:0000313" key="21">
    <source>
        <dbReference type="Proteomes" id="UP000193006"/>
    </source>
</evidence>
<keyword evidence="4" id="KW-0328">Glycosyltransferase</keyword>
<keyword evidence="7" id="KW-0378">Hydrolase</keyword>
<evidence type="ECO:0000256" key="12">
    <source>
        <dbReference type="ARBA" id="ARBA00023268"/>
    </source>
</evidence>
<dbReference type="SUPFAM" id="SSF56601">
    <property type="entry name" value="beta-lactamase/transpeptidase-like"/>
    <property type="match status" value="1"/>
</dbReference>
<dbReference type="InterPro" id="IPR050396">
    <property type="entry name" value="Glycosyltr_51/Transpeptidase"/>
</dbReference>
<feature type="domain" description="Glycosyl transferase family 51" evidence="19">
    <location>
        <begin position="97"/>
        <end position="281"/>
    </location>
</feature>
<proteinExistence type="predicted"/>
<dbReference type="AlphaFoldDB" id="A0A1X9ME73"/>
<dbReference type="RefSeq" id="WP_066153552.1">
    <property type="nucleotide sequence ID" value="NZ_CP020814.1"/>
</dbReference>
<dbReference type="KEGG" id="bkw:BkAM31D_18915"/>
<dbReference type="SUPFAM" id="SSF53955">
    <property type="entry name" value="Lysozyme-like"/>
    <property type="match status" value="1"/>
</dbReference>
<reference evidence="20 21" key="1">
    <citation type="submission" date="2017-04" db="EMBL/GenBank/DDBJ databases">
        <title>Bacillus krulwichiae AM31D Genome sequencing and assembly.</title>
        <authorList>
            <person name="Krulwich T.A."/>
            <person name="Anastor L."/>
            <person name="Ehrlich R."/>
            <person name="Ehrlich G.D."/>
            <person name="Janto B."/>
        </authorList>
    </citation>
    <scope>NUCLEOTIDE SEQUENCE [LARGE SCALE GENOMIC DNA]</scope>
    <source>
        <strain evidence="20 21">AM31D</strain>
    </source>
</reference>
<dbReference type="InterPro" id="IPR001264">
    <property type="entry name" value="Glyco_trans_51"/>
</dbReference>
<evidence type="ECO:0000259" key="19">
    <source>
        <dbReference type="Pfam" id="PF00912"/>
    </source>
</evidence>
<keyword evidence="9" id="KW-0573">Peptidoglycan synthesis</keyword>
<dbReference type="GO" id="GO:0006508">
    <property type="term" value="P:proteolysis"/>
    <property type="evidence" value="ECO:0007669"/>
    <property type="project" value="UniProtKB-KW"/>
</dbReference>
<evidence type="ECO:0000256" key="4">
    <source>
        <dbReference type="ARBA" id="ARBA00022676"/>
    </source>
</evidence>
<dbReference type="InterPro" id="IPR013783">
    <property type="entry name" value="Ig-like_fold"/>
</dbReference>
<evidence type="ECO:0000256" key="7">
    <source>
        <dbReference type="ARBA" id="ARBA00022801"/>
    </source>
</evidence>
<dbReference type="Gene3D" id="3.90.1310.40">
    <property type="match status" value="1"/>
</dbReference>
<dbReference type="Gene3D" id="1.10.3810.10">
    <property type="entry name" value="Biosynthetic peptidoglycan transglycosylase-like"/>
    <property type="match status" value="1"/>
</dbReference>
<name>A0A1X9ME73_9BACI</name>
<evidence type="ECO:0000256" key="8">
    <source>
        <dbReference type="ARBA" id="ARBA00022960"/>
    </source>
</evidence>
<feature type="transmembrane region" description="Helical" evidence="17">
    <location>
        <begin position="34"/>
        <end position="62"/>
    </location>
</feature>
<dbReference type="GO" id="GO:0008955">
    <property type="term" value="F:peptidoglycan glycosyltransferase activity"/>
    <property type="evidence" value="ECO:0007669"/>
    <property type="project" value="UniProtKB-EC"/>
</dbReference>
<keyword evidence="11 17" id="KW-0472">Membrane</keyword>
<dbReference type="Pfam" id="PF00905">
    <property type="entry name" value="Transpeptidase"/>
    <property type="match status" value="1"/>
</dbReference>
<dbReference type="SUPFAM" id="SSF49265">
    <property type="entry name" value="Fibronectin type III"/>
    <property type="match status" value="1"/>
</dbReference>
<feature type="compositionally biased region" description="Polar residues" evidence="16">
    <location>
        <begin position="892"/>
        <end position="906"/>
    </location>
</feature>
<evidence type="ECO:0000259" key="18">
    <source>
        <dbReference type="Pfam" id="PF00905"/>
    </source>
</evidence>
<evidence type="ECO:0000256" key="5">
    <source>
        <dbReference type="ARBA" id="ARBA00022679"/>
    </source>
</evidence>
<keyword evidence="10 17" id="KW-1133">Transmembrane helix</keyword>
<dbReference type="InterPro" id="IPR036950">
    <property type="entry name" value="PBP_transglycosylase"/>
</dbReference>
<evidence type="ECO:0000256" key="14">
    <source>
        <dbReference type="ARBA" id="ARBA00034000"/>
    </source>
</evidence>
<evidence type="ECO:0000256" key="3">
    <source>
        <dbReference type="ARBA" id="ARBA00022670"/>
    </source>
</evidence>
<keyword evidence="5" id="KW-0808">Transferase</keyword>
<dbReference type="InterPro" id="IPR023346">
    <property type="entry name" value="Lysozyme-like_dom_sf"/>
</dbReference>
<feature type="domain" description="Penicillin-binding protein transpeptidase" evidence="18">
    <location>
        <begin position="416"/>
        <end position="656"/>
    </location>
</feature>
<evidence type="ECO:0000256" key="15">
    <source>
        <dbReference type="ARBA" id="ARBA00049902"/>
    </source>
</evidence>
<dbReference type="GO" id="GO:0009252">
    <property type="term" value="P:peptidoglycan biosynthetic process"/>
    <property type="evidence" value="ECO:0007669"/>
    <property type="project" value="UniProtKB-KW"/>
</dbReference>
<dbReference type="PANTHER" id="PTHR32282:SF32">
    <property type="entry name" value="PENICILLIN-BINDING PROTEIN 2A"/>
    <property type="match status" value="1"/>
</dbReference>
<feature type="compositionally biased region" description="Acidic residues" evidence="16">
    <location>
        <begin position="909"/>
        <end position="952"/>
    </location>
</feature>
<evidence type="ECO:0000256" key="11">
    <source>
        <dbReference type="ARBA" id="ARBA00023136"/>
    </source>
</evidence>
<dbReference type="InterPro" id="IPR012338">
    <property type="entry name" value="Beta-lactam/transpept-like"/>
</dbReference>
<evidence type="ECO:0000256" key="6">
    <source>
        <dbReference type="ARBA" id="ARBA00022692"/>
    </source>
</evidence>
<organism evidence="20 21">
    <name type="scientific">Halalkalibacter krulwichiae</name>
    <dbReference type="NCBI Taxonomy" id="199441"/>
    <lineage>
        <taxon>Bacteria</taxon>
        <taxon>Bacillati</taxon>
        <taxon>Bacillota</taxon>
        <taxon>Bacilli</taxon>
        <taxon>Bacillales</taxon>
        <taxon>Bacillaceae</taxon>
        <taxon>Halalkalibacter</taxon>
    </lineage>
</organism>
<dbReference type="GO" id="GO:0071555">
    <property type="term" value="P:cell wall organization"/>
    <property type="evidence" value="ECO:0007669"/>
    <property type="project" value="UniProtKB-KW"/>
</dbReference>
<protein>
    <submittedName>
        <fullName evidence="20">Penicillin-binding protein 1A/1B</fullName>
    </submittedName>
</protein>
<dbReference type="Pfam" id="PF00912">
    <property type="entry name" value="Transgly"/>
    <property type="match status" value="1"/>
</dbReference>
<dbReference type="GO" id="GO:0030288">
    <property type="term" value="C:outer membrane-bounded periplasmic space"/>
    <property type="evidence" value="ECO:0007669"/>
    <property type="project" value="TreeGrafter"/>
</dbReference>
<feature type="region of interest" description="Disordered" evidence="16">
    <location>
        <begin position="889"/>
        <end position="952"/>
    </location>
</feature>
<evidence type="ECO:0000256" key="16">
    <source>
        <dbReference type="SAM" id="MobiDB-lite"/>
    </source>
</evidence>
<dbReference type="PANTHER" id="PTHR32282">
    <property type="entry name" value="BINDING PROTEIN TRANSPEPTIDASE, PUTATIVE-RELATED"/>
    <property type="match status" value="1"/>
</dbReference>
<keyword evidence="6 17" id="KW-0812">Transmembrane</keyword>
<dbReference type="GO" id="GO:0009002">
    <property type="term" value="F:serine-type D-Ala-D-Ala carboxypeptidase activity"/>
    <property type="evidence" value="ECO:0007669"/>
    <property type="project" value="UniProtKB-EC"/>
</dbReference>
<evidence type="ECO:0000313" key="20">
    <source>
        <dbReference type="EMBL" id="ARK31738.1"/>
    </source>
</evidence>
<dbReference type="InterPro" id="IPR036116">
    <property type="entry name" value="FN3_sf"/>
</dbReference>
<evidence type="ECO:0000256" key="17">
    <source>
        <dbReference type="SAM" id="Phobius"/>
    </source>
</evidence>
<evidence type="ECO:0000256" key="10">
    <source>
        <dbReference type="ARBA" id="ARBA00022989"/>
    </source>
</evidence>
<evidence type="ECO:0000256" key="13">
    <source>
        <dbReference type="ARBA" id="ARBA00023316"/>
    </source>
</evidence>
<comment type="catalytic activity">
    <reaction evidence="15">
        <text>[GlcNAc-(1-&gt;4)-Mur2Ac(oyl-L-Ala-gamma-D-Glu-L-Lys-D-Ala-D-Ala)](n)-di-trans,octa-cis-undecaprenyl diphosphate + beta-D-GlcNAc-(1-&gt;4)-Mur2Ac(oyl-L-Ala-gamma-D-Glu-L-Lys-D-Ala-D-Ala)-di-trans,octa-cis-undecaprenyl diphosphate = [GlcNAc-(1-&gt;4)-Mur2Ac(oyl-L-Ala-gamma-D-Glu-L-Lys-D-Ala-D-Ala)](n+1)-di-trans,octa-cis-undecaprenyl diphosphate + di-trans,octa-cis-undecaprenyl diphosphate + H(+)</text>
        <dbReference type="Rhea" id="RHEA:23708"/>
        <dbReference type="Rhea" id="RHEA-COMP:9602"/>
        <dbReference type="Rhea" id="RHEA-COMP:9603"/>
        <dbReference type="ChEBI" id="CHEBI:15378"/>
        <dbReference type="ChEBI" id="CHEBI:58405"/>
        <dbReference type="ChEBI" id="CHEBI:60033"/>
        <dbReference type="ChEBI" id="CHEBI:78435"/>
        <dbReference type="EC" id="2.4.99.28"/>
    </reaction>
</comment>
<dbReference type="GO" id="GO:0008360">
    <property type="term" value="P:regulation of cell shape"/>
    <property type="evidence" value="ECO:0007669"/>
    <property type="project" value="UniProtKB-KW"/>
</dbReference>
<keyword evidence="3" id="KW-0645">Protease</keyword>
<keyword evidence="8" id="KW-0133">Cell shape</keyword>
<keyword evidence="21" id="KW-1185">Reference proteome</keyword>